<dbReference type="Gene3D" id="3.40.630.30">
    <property type="match status" value="1"/>
</dbReference>
<evidence type="ECO:0000259" key="3">
    <source>
        <dbReference type="PROSITE" id="PS51186"/>
    </source>
</evidence>
<evidence type="ECO:0000256" key="1">
    <source>
        <dbReference type="ARBA" id="ARBA00022679"/>
    </source>
</evidence>
<dbReference type="Proteomes" id="UP001445472">
    <property type="component" value="Unassembled WGS sequence"/>
</dbReference>
<evidence type="ECO:0000313" key="4">
    <source>
        <dbReference type="EMBL" id="MER6617208.1"/>
    </source>
</evidence>
<name>A0ABV1V2E2_9ACTN</name>
<dbReference type="RefSeq" id="WP_351978356.1">
    <property type="nucleotide sequence ID" value="NZ_JBEPBX010000034.1"/>
</dbReference>
<evidence type="ECO:0000313" key="5">
    <source>
        <dbReference type="Proteomes" id="UP001445472"/>
    </source>
</evidence>
<proteinExistence type="predicted"/>
<organism evidence="4 5">
    <name type="scientific">Streptomyces xantholiticus</name>
    <dbReference type="NCBI Taxonomy" id="68285"/>
    <lineage>
        <taxon>Bacteria</taxon>
        <taxon>Bacillati</taxon>
        <taxon>Actinomycetota</taxon>
        <taxon>Actinomycetes</taxon>
        <taxon>Kitasatosporales</taxon>
        <taxon>Streptomycetaceae</taxon>
        <taxon>Streptomyces</taxon>
    </lineage>
</organism>
<dbReference type="SUPFAM" id="SSF55729">
    <property type="entry name" value="Acyl-CoA N-acyltransferases (Nat)"/>
    <property type="match status" value="1"/>
</dbReference>
<dbReference type="PROSITE" id="PS51186">
    <property type="entry name" value="GNAT"/>
    <property type="match status" value="1"/>
</dbReference>
<keyword evidence="1" id="KW-0808">Transferase</keyword>
<comment type="caution">
    <text evidence="4">The sequence shown here is derived from an EMBL/GenBank/DDBJ whole genome shotgun (WGS) entry which is preliminary data.</text>
</comment>
<accession>A0ABV1V2E2</accession>
<dbReference type="PANTHER" id="PTHR43877:SF2">
    <property type="entry name" value="AMINOALKYLPHOSPHONATE N-ACETYLTRANSFERASE-RELATED"/>
    <property type="match status" value="1"/>
</dbReference>
<dbReference type="Pfam" id="PF00583">
    <property type="entry name" value="Acetyltransf_1"/>
    <property type="match status" value="1"/>
</dbReference>
<keyword evidence="5" id="KW-1185">Reference proteome</keyword>
<dbReference type="InterPro" id="IPR016181">
    <property type="entry name" value="Acyl_CoA_acyltransferase"/>
</dbReference>
<reference evidence="4 5" key="1">
    <citation type="submission" date="2024-06" db="EMBL/GenBank/DDBJ databases">
        <title>The Natural Products Discovery Center: Release of the First 8490 Sequenced Strains for Exploring Actinobacteria Biosynthetic Diversity.</title>
        <authorList>
            <person name="Kalkreuter E."/>
            <person name="Kautsar S.A."/>
            <person name="Yang D."/>
            <person name="Bader C.D."/>
            <person name="Teijaro C.N."/>
            <person name="Fluegel L."/>
            <person name="Davis C.M."/>
            <person name="Simpson J.R."/>
            <person name="Lauterbach L."/>
            <person name="Steele A.D."/>
            <person name="Gui C."/>
            <person name="Meng S."/>
            <person name="Li G."/>
            <person name="Viehrig K."/>
            <person name="Ye F."/>
            <person name="Su P."/>
            <person name="Kiefer A.F."/>
            <person name="Nichols A."/>
            <person name="Cepeda A.J."/>
            <person name="Yan W."/>
            <person name="Fan B."/>
            <person name="Jiang Y."/>
            <person name="Adhikari A."/>
            <person name="Zheng C.-J."/>
            <person name="Schuster L."/>
            <person name="Cowan T.M."/>
            <person name="Smanski M.J."/>
            <person name="Chevrette M.G."/>
            <person name="De Carvalho L.P.S."/>
            <person name="Shen B."/>
        </authorList>
    </citation>
    <scope>NUCLEOTIDE SEQUENCE [LARGE SCALE GENOMIC DNA]</scope>
    <source>
        <strain evidence="4 5">NPDC000837</strain>
    </source>
</reference>
<evidence type="ECO:0000256" key="2">
    <source>
        <dbReference type="ARBA" id="ARBA00023315"/>
    </source>
</evidence>
<gene>
    <name evidence="4" type="ORF">ABT276_28420</name>
</gene>
<dbReference type="EMBL" id="JBEPBX010000034">
    <property type="protein sequence ID" value="MER6617208.1"/>
    <property type="molecule type" value="Genomic_DNA"/>
</dbReference>
<keyword evidence="2" id="KW-0012">Acyltransferase</keyword>
<dbReference type="InterPro" id="IPR000182">
    <property type="entry name" value="GNAT_dom"/>
</dbReference>
<dbReference type="InterPro" id="IPR050832">
    <property type="entry name" value="Bact_Acetyltransf"/>
</dbReference>
<sequence length="173" mass="18788">MRTGRNHRCPGYVSSGMIRIAAATDLDAIAALHAQARATYYRGHIPDEAFDSPAEHARTRTGWENAIGRGAVLCAIRDGAVEGVAAFGEREGVMTLSQLHVAPGRWRSGVGSELHAAVVAAWQRDGVTTARLEVFEKNERAQAFYTHHGWYPDPQDPHAGDHLILRFAVPPAA</sequence>
<dbReference type="PANTHER" id="PTHR43877">
    <property type="entry name" value="AMINOALKYLPHOSPHONATE N-ACETYLTRANSFERASE-RELATED-RELATED"/>
    <property type="match status" value="1"/>
</dbReference>
<feature type="domain" description="N-acetyltransferase" evidence="3">
    <location>
        <begin position="16"/>
        <end position="170"/>
    </location>
</feature>
<protein>
    <submittedName>
        <fullName evidence="4">GNAT family N-acetyltransferase</fullName>
    </submittedName>
</protein>